<feature type="transmembrane region" description="Helical" evidence="3">
    <location>
        <begin position="604"/>
        <end position="626"/>
    </location>
</feature>
<accession>A0ABV6DMV7</accession>
<evidence type="ECO:0000256" key="1">
    <source>
        <dbReference type="ARBA" id="ARBA00001917"/>
    </source>
</evidence>
<proteinExistence type="predicted"/>
<evidence type="ECO:0000256" key="2">
    <source>
        <dbReference type="ARBA" id="ARBA00004725"/>
    </source>
</evidence>
<feature type="transmembrane region" description="Helical" evidence="3">
    <location>
        <begin position="369"/>
        <end position="393"/>
    </location>
</feature>
<feature type="transmembrane region" description="Helical" evidence="3">
    <location>
        <begin position="576"/>
        <end position="597"/>
    </location>
</feature>
<feature type="transmembrane region" description="Helical" evidence="3">
    <location>
        <begin position="476"/>
        <end position="496"/>
    </location>
</feature>
<dbReference type="Proteomes" id="UP001589776">
    <property type="component" value="Unassembled WGS sequence"/>
</dbReference>
<dbReference type="PANTHER" id="PTHR48109:SF4">
    <property type="entry name" value="DIHYDROOROTATE DEHYDROGENASE (QUINONE), MITOCHONDRIAL"/>
    <property type="match status" value="1"/>
</dbReference>
<dbReference type="InterPro" id="IPR050074">
    <property type="entry name" value="DHO_dehydrogenase"/>
</dbReference>
<keyword evidence="5" id="KW-1185">Reference proteome</keyword>
<gene>
    <name evidence="4" type="ORF">ACFFK0_16235</name>
</gene>
<feature type="transmembrane region" description="Helical" evidence="3">
    <location>
        <begin position="452"/>
        <end position="470"/>
    </location>
</feature>
<keyword evidence="3" id="KW-0472">Membrane</keyword>
<keyword evidence="3" id="KW-1133">Transmembrane helix</keyword>
<dbReference type="SUPFAM" id="SSF51395">
    <property type="entry name" value="FMN-linked oxidoreductases"/>
    <property type="match status" value="1"/>
</dbReference>
<organism evidence="4 5">
    <name type="scientific">Paenibacillus chartarius</name>
    <dbReference type="NCBI Taxonomy" id="747481"/>
    <lineage>
        <taxon>Bacteria</taxon>
        <taxon>Bacillati</taxon>
        <taxon>Bacillota</taxon>
        <taxon>Bacilli</taxon>
        <taxon>Bacillales</taxon>
        <taxon>Paenibacillaceae</taxon>
        <taxon>Paenibacillus</taxon>
    </lineage>
</organism>
<dbReference type="Gene3D" id="3.20.20.70">
    <property type="entry name" value="Aldolase class I"/>
    <property type="match status" value="1"/>
</dbReference>
<protein>
    <recommendedName>
        <fullName evidence="6">Dihydroorotate dehydrogenase</fullName>
    </recommendedName>
</protein>
<sequence>MPDWSYQTIFRPLLFRMKATAARDTALGAMGLLSRMPLGPLVIRTLGHMEGSSALESSRIGFRTRYPVGLSGPVDPRLLGRKAVAPFGFGFMEVGPVTLRPAGTEERCEPRLKPQEEAIVYPDRFQNDGLERIAAKLNKPRGHRLPYLLRLAPMPGSSAAEAVNQLQLLMKELGPHAAGFVIDGCMEAVDNNGGERRRGWSVDEFNKLLIQLADVHRNAGANTEGKPLLLAVPLQADEALLRAAAENAIQTGWRGFYVTEYTQDGQVWDVSPKALAPGSEAVRRLRVIIGAEPAIVAACGVHEPQDAFRLRDAGADAVMLHSGLVYSGPGLPKRINDALIFEAESNAPRTEDEAVEGTGFWSGWGWMTLLGAGMLIGGLIAWFIAVTSVMLPYDIAYLGADRNALLLANPRLLSFMSHDRVTLAGTMISIGVLYMMLGGFGLRAQLHWAKTALLVSGLLGFSSFFLYLGYGYFDPLHALAAAVLLPMFVLAMRSRAGRAVDRMPALRNDRAWRMAQWGQLIFVVLGVMLGVGGIVIASVGVTNVFVPQDLAYLCTTPDTLQSFNDKLLPLIAHDRAGFGGALVSDAAALTAAALWGIQEGQRWLWRMLVLAGLPAFTAGLSVHLYIGYIDFIHLLPLYVLIVLYIAGLLLLYPYMMKNVPQQRRSVNRG</sequence>
<feature type="transmembrane region" description="Helical" evidence="3">
    <location>
        <begin position="421"/>
        <end position="440"/>
    </location>
</feature>
<name>A0ABV6DMV7_9BACL</name>
<feature type="transmembrane region" description="Helical" evidence="3">
    <location>
        <begin position="517"/>
        <end position="541"/>
    </location>
</feature>
<dbReference type="EMBL" id="JBHLWN010000067">
    <property type="protein sequence ID" value="MFC0213980.1"/>
    <property type="molecule type" value="Genomic_DNA"/>
</dbReference>
<evidence type="ECO:0000313" key="4">
    <source>
        <dbReference type="EMBL" id="MFC0213980.1"/>
    </source>
</evidence>
<evidence type="ECO:0008006" key="6">
    <source>
        <dbReference type="Google" id="ProtNLM"/>
    </source>
</evidence>
<comment type="cofactor">
    <cofactor evidence="1">
        <name>FMN</name>
        <dbReference type="ChEBI" id="CHEBI:58210"/>
    </cofactor>
</comment>
<dbReference type="InterPro" id="IPR013785">
    <property type="entry name" value="Aldolase_TIM"/>
</dbReference>
<keyword evidence="3" id="KW-0812">Transmembrane</keyword>
<dbReference type="PANTHER" id="PTHR48109">
    <property type="entry name" value="DIHYDROOROTATE DEHYDROGENASE (QUINONE), MITOCHONDRIAL-RELATED"/>
    <property type="match status" value="1"/>
</dbReference>
<evidence type="ECO:0000256" key="3">
    <source>
        <dbReference type="SAM" id="Phobius"/>
    </source>
</evidence>
<comment type="pathway">
    <text evidence="2">Pyrimidine metabolism; UMP biosynthesis via de novo pathway.</text>
</comment>
<reference evidence="4 5" key="1">
    <citation type="submission" date="2024-09" db="EMBL/GenBank/DDBJ databases">
        <authorList>
            <person name="Sun Q."/>
            <person name="Mori K."/>
        </authorList>
    </citation>
    <scope>NUCLEOTIDE SEQUENCE [LARGE SCALE GENOMIC DNA]</scope>
    <source>
        <strain evidence="4 5">CCM 7759</strain>
    </source>
</reference>
<dbReference type="RefSeq" id="WP_377471314.1">
    <property type="nucleotide sequence ID" value="NZ_JBHLWN010000067.1"/>
</dbReference>
<feature type="transmembrane region" description="Helical" evidence="3">
    <location>
        <begin position="632"/>
        <end position="654"/>
    </location>
</feature>
<comment type="caution">
    <text evidence="4">The sequence shown here is derived from an EMBL/GenBank/DDBJ whole genome shotgun (WGS) entry which is preliminary data.</text>
</comment>
<evidence type="ECO:0000313" key="5">
    <source>
        <dbReference type="Proteomes" id="UP001589776"/>
    </source>
</evidence>